<gene>
    <name evidence="5" type="ORF">DEA37_0001538</name>
</gene>
<dbReference type="AlphaFoldDB" id="A0A5J4NHB8"/>
<keyword evidence="3" id="KW-0472">Membrane</keyword>
<keyword evidence="6" id="KW-1185">Reference proteome</keyword>
<name>A0A5J4NHB8_9TREM</name>
<dbReference type="SUPFAM" id="SSF57667">
    <property type="entry name" value="beta-beta-alpha zinc fingers"/>
    <property type="match status" value="1"/>
</dbReference>
<dbReference type="SMART" id="SM00355">
    <property type="entry name" value="ZnF_C2H2"/>
    <property type="match status" value="2"/>
</dbReference>
<feature type="region of interest" description="Disordered" evidence="2">
    <location>
        <begin position="331"/>
        <end position="353"/>
    </location>
</feature>
<keyword evidence="3" id="KW-0812">Transmembrane</keyword>
<feature type="region of interest" description="Disordered" evidence="2">
    <location>
        <begin position="176"/>
        <end position="215"/>
    </location>
</feature>
<dbReference type="Proteomes" id="UP000324629">
    <property type="component" value="Unassembled WGS sequence"/>
</dbReference>
<dbReference type="Pfam" id="PF00096">
    <property type="entry name" value="zf-C2H2"/>
    <property type="match status" value="1"/>
</dbReference>
<keyword evidence="1" id="KW-0479">Metal-binding</keyword>
<evidence type="ECO:0000313" key="5">
    <source>
        <dbReference type="EMBL" id="KAA3674945.1"/>
    </source>
</evidence>
<proteinExistence type="predicted"/>
<dbReference type="Gene3D" id="3.30.160.60">
    <property type="entry name" value="Classic Zinc Finger"/>
    <property type="match status" value="1"/>
</dbReference>
<organism evidence="5 6">
    <name type="scientific">Paragonimus westermani</name>
    <dbReference type="NCBI Taxonomy" id="34504"/>
    <lineage>
        <taxon>Eukaryota</taxon>
        <taxon>Metazoa</taxon>
        <taxon>Spiralia</taxon>
        <taxon>Lophotrochozoa</taxon>
        <taxon>Platyhelminthes</taxon>
        <taxon>Trematoda</taxon>
        <taxon>Digenea</taxon>
        <taxon>Plagiorchiida</taxon>
        <taxon>Troglotremata</taxon>
        <taxon>Troglotrematidae</taxon>
        <taxon>Paragonimus</taxon>
    </lineage>
</organism>
<feature type="domain" description="C2H2-type" evidence="4">
    <location>
        <begin position="21"/>
        <end position="48"/>
    </location>
</feature>
<evidence type="ECO:0000259" key="4">
    <source>
        <dbReference type="PROSITE" id="PS50157"/>
    </source>
</evidence>
<evidence type="ECO:0000313" key="6">
    <source>
        <dbReference type="Proteomes" id="UP000324629"/>
    </source>
</evidence>
<dbReference type="GO" id="GO:0008270">
    <property type="term" value="F:zinc ion binding"/>
    <property type="evidence" value="ECO:0007669"/>
    <property type="project" value="UniProtKB-KW"/>
</dbReference>
<dbReference type="EMBL" id="QNGE01002812">
    <property type="protein sequence ID" value="KAA3674945.1"/>
    <property type="molecule type" value="Genomic_DNA"/>
</dbReference>
<keyword evidence="3" id="KW-1133">Transmembrane helix</keyword>
<dbReference type="InterPro" id="IPR036236">
    <property type="entry name" value="Znf_C2H2_sf"/>
</dbReference>
<dbReference type="InterPro" id="IPR013087">
    <property type="entry name" value="Znf_C2H2_type"/>
</dbReference>
<dbReference type="PROSITE" id="PS50157">
    <property type="entry name" value="ZINC_FINGER_C2H2_2"/>
    <property type="match status" value="2"/>
</dbReference>
<dbReference type="PROSITE" id="PS00028">
    <property type="entry name" value="ZINC_FINGER_C2H2_1"/>
    <property type="match status" value="2"/>
</dbReference>
<feature type="compositionally biased region" description="Polar residues" evidence="2">
    <location>
        <begin position="198"/>
        <end position="215"/>
    </location>
</feature>
<reference evidence="5 6" key="1">
    <citation type="journal article" date="2019" name="Gigascience">
        <title>Whole-genome sequence of the oriental lung fluke Paragonimus westermani.</title>
        <authorList>
            <person name="Oey H."/>
            <person name="Zakrzewski M."/>
            <person name="Narain K."/>
            <person name="Devi K.R."/>
            <person name="Agatsuma T."/>
            <person name="Nawaratna S."/>
            <person name="Gobert G.N."/>
            <person name="Jones M.K."/>
            <person name="Ragan M.A."/>
            <person name="McManus D.P."/>
            <person name="Krause L."/>
        </authorList>
    </citation>
    <scope>NUCLEOTIDE SEQUENCE [LARGE SCALE GENOMIC DNA]</scope>
    <source>
        <strain evidence="5 6">IND2009</strain>
    </source>
</reference>
<accession>A0A5J4NHB8</accession>
<feature type="transmembrane region" description="Helical" evidence="3">
    <location>
        <begin position="396"/>
        <end position="417"/>
    </location>
</feature>
<evidence type="ECO:0000256" key="3">
    <source>
        <dbReference type="SAM" id="Phobius"/>
    </source>
</evidence>
<sequence length="490" mass="53525">MVNPPASAGDNSSHKETGTRFPCPICSLGFSSSSGLKRHISGHKRNPTAHLAHLLDATGYRCRDCSAQFNSQAGLSQHRRHAHPAEYNDEKLARRPQSQYNWSKLEDSTLLNMASALTCPGETKKQLYAKLVSLFPYRTTEAIKKRLQHLSRSAPQRPVTSPVPLPEECLSTTSINHAPHEANPTTPISISPIHTPLSPYQNNSTTVTHSADPQTVSPSIPPAVFSTPPISLPSPAIHLPPSEPNIHSPSIDPNIHIPSSGSPINTAPLPVSSCISRSVDNSVHCTLKRLPAGRKMAISRMSSSKSFRKVGAAGKDLESTQRTLTSMWQHQQIPGDQSLRPRPQKPASPVGEFADTSAEQLQELHQSSLPTDMDVDSPSQPPHTIVHPCSLTPTHLHFALLLLLIAFFPFCLAVTFAEQRAHKRRNLLSLISFGWIDRSFAPVEKASKSGFRPPIFSIGAEPRTEYRPVSGRSALTLLGNGLVRVPRNRQ</sequence>
<keyword evidence="1" id="KW-0862">Zinc</keyword>
<comment type="caution">
    <text evidence="5">The sequence shown here is derived from an EMBL/GenBank/DDBJ whole genome shotgun (WGS) entry which is preliminary data.</text>
</comment>
<feature type="domain" description="C2H2-type" evidence="4">
    <location>
        <begin position="60"/>
        <end position="88"/>
    </location>
</feature>
<keyword evidence="1" id="KW-0863">Zinc-finger</keyword>
<protein>
    <recommendedName>
        <fullName evidence="4">C2H2-type domain-containing protein</fullName>
    </recommendedName>
</protein>
<evidence type="ECO:0000256" key="1">
    <source>
        <dbReference type="PROSITE-ProRule" id="PRU00042"/>
    </source>
</evidence>
<evidence type="ECO:0000256" key="2">
    <source>
        <dbReference type="SAM" id="MobiDB-lite"/>
    </source>
</evidence>